<evidence type="ECO:0000313" key="3">
    <source>
        <dbReference type="EMBL" id="ANW97269.1"/>
    </source>
</evidence>
<evidence type="ECO:0000256" key="1">
    <source>
        <dbReference type="ARBA" id="ARBA00022729"/>
    </source>
</evidence>
<gene>
    <name evidence="3" type="ORF">AXE80_13635</name>
</gene>
<keyword evidence="1" id="KW-0732">Signal</keyword>
<evidence type="ECO:0000313" key="4">
    <source>
        <dbReference type="Proteomes" id="UP000092967"/>
    </source>
</evidence>
<dbReference type="Proteomes" id="UP000092967">
    <property type="component" value="Chromosome"/>
</dbReference>
<dbReference type="NCBIfam" id="TIGR04183">
    <property type="entry name" value="Por_Secre_tail"/>
    <property type="match status" value="1"/>
</dbReference>
<name>A0A1B1Y974_9FLAO</name>
<reference evidence="3 4" key="1">
    <citation type="submission" date="2016-02" db="EMBL/GenBank/DDBJ databases">
        <authorList>
            <person name="Wen L."/>
            <person name="He K."/>
            <person name="Yang H."/>
        </authorList>
    </citation>
    <scope>NUCLEOTIDE SEQUENCE [LARGE SCALE GENOMIC DNA]</scope>
    <source>
        <strain evidence="3 4">CZ1127</strain>
    </source>
</reference>
<dbReference type="Pfam" id="PF16351">
    <property type="entry name" value="DUF4979"/>
    <property type="match status" value="1"/>
</dbReference>
<proteinExistence type="predicted"/>
<dbReference type="KEGG" id="wfu:AXE80_13635"/>
<dbReference type="InterPro" id="IPR026444">
    <property type="entry name" value="Secre_tail"/>
</dbReference>
<evidence type="ECO:0000259" key="2">
    <source>
        <dbReference type="Pfam" id="PF18962"/>
    </source>
</evidence>
<keyword evidence="4" id="KW-1185">Reference proteome</keyword>
<dbReference type="OrthoDB" id="964745at2"/>
<sequence length="281" mass="30713">MKKRLHYLTVLSFLFFGKIVFAQEGINEPFIVVGDWSVNDNPNGTSNISGGLLDVTMGDQGTSGKYRADLNFLAGTNYTINKEADKLIAIKFIGDKPSTGVLKLELYNLTAGAWINRGGGRYTPAGSVVTTSGDNIYYFDVTPDTNYTTGDIEVNKINFTIADATVPTNYTVDWVASFTNVADIEAYKDTDDDASMSLKGGLLNSVFKVYPNPSTENIFNISLNNKYSKSEAVVKVYNVIGSLVLNKNAKIVNKTISVNHHLLPGVYFVQIEGNTSKLIVK</sequence>
<dbReference type="InterPro" id="IPR032502">
    <property type="entry name" value="DUF4979"/>
</dbReference>
<dbReference type="AlphaFoldDB" id="A0A1B1Y974"/>
<dbReference type="Pfam" id="PF18962">
    <property type="entry name" value="Por_Secre_tail"/>
    <property type="match status" value="1"/>
</dbReference>
<dbReference type="EMBL" id="CP014224">
    <property type="protein sequence ID" value="ANW97269.1"/>
    <property type="molecule type" value="Genomic_DNA"/>
</dbReference>
<accession>A0A1B1Y974</accession>
<organism evidence="3 4">
    <name type="scientific">Wenyingzhuangia fucanilytica</name>
    <dbReference type="NCBI Taxonomy" id="1790137"/>
    <lineage>
        <taxon>Bacteria</taxon>
        <taxon>Pseudomonadati</taxon>
        <taxon>Bacteroidota</taxon>
        <taxon>Flavobacteriia</taxon>
        <taxon>Flavobacteriales</taxon>
        <taxon>Flavobacteriaceae</taxon>
        <taxon>Wenyingzhuangia</taxon>
    </lineage>
</organism>
<dbReference type="RefSeq" id="WP_068828318.1">
    <property type="nucleotide sequence ID" value="NZ_CP014224.1"/>
</dbReference>
<protein>
    <recommendedName>
        <fullName evidence="2">Secretion system C-terminal sorting domain-containing protein</fullName>
    </recommendedName>
</protein>
<feature type="domain" description="Secretion system C-terminal sorting" evidence="2">
    <location>
        <begin position="209"/>
        <end position="280"/>
    </location>
</feature>